<dbReference type="PROSITE" id="PS00455">
    <property type="entry name" value="AMP_BINDING"/>
    <property type="match status" value="1"/>
</dbReference>
<dbReference type="GO" id="GO:0044550">
    <property type="term" value="P:secondary metabolite biosynthetic process"/>
    <property type="evidence" value="ECO:0007669"/>
    <property type="project" value="TreeGrafter"/>
</dbReference>
<keyword evidence="1" id="KW-0596">Phosphopantetheine</keyword>
<gene>
    <name evidence="5" type="ORF">GCM10018980_48850</name>
</gene>
<feature type="domain" description="Carrier" evidence="4">
    <location>
        <begin position="501"/>
        <end position="575"/>
    </location>
</feature>
<feature type="region of interest" description="Disordered" evidence="3">
    <location>
        <begin position="579"/>
        <end position="618"/>
    </location>
</feature>
<name>A0A919EZ26_9ACTN</name>
<dbReference type="PROSITE" id="PS50075">
    <property type="entry name" value="CARRIER"/>
    <property type="match status" value="1"/>
</dbReference>
<evidence type="ECO:0000259" key="4">
    <source>
        <dbReference type="PROSITE" id="PS50075"/>
    </source>
</evidence>
<dbReference type="GO" id="GO:0005737">
    <property type="term" value="C:cytoplasm"/>
    <property type="evidence" value="ECO:0007669"/>
    <property type="project" value="TreeGrafter"/>
</dbReference>
<dbReference type="InterPro" id="IPR000873">
    <property type="entry name" value="AMP-dep_synth/lig_dom"/>
</dbReference>
<dbReference type="InterPro" id="IPR025110">
    <property type="entry name" value="AMP-bd_C"/>
</dbReference>
<accession>A0A919EZ26</accession>
<evidence type="ECO:0000256" key="3">
    <source>
        <dbReference type="SAM" id="MobiDB-lite"/>
    </source>
</evidence>
<dbReference type="InterPro" id="IPR020459">
    <property type="entry name" value="AMP-binding"/>
</dbReference>
<dbReference type="Gene3D" id="3.40.50.12780">
    <property type="entry name" value="N-terminal domain of ligase-like"/>
    <property type="match status" value="1"/>
</dbReference>
<dbReference type="FunFam" id="3.40.50.12780:FF:000012">
    <property type="entry name" value="Non-ribosomal peptide synthetase"/>
    <property type="match status" value="1"/>
</dbReference>
<dbReference type="InterPro" id="IPR042099">
    <property type="entry name" value="ANL_N_sf"/>
</dbReference>
<dbReference type="SUPFAM" id="SSF47336">
    <property type="entry name" value="ACP-like"/>
    <property type="match status" value="1"/>
</dbReference>
<keyword evidence="2" id="KW-0597">Phosphoprotein</keyword>
<dbReference type="AlphaFoldDB" id="A0A919EZ26"/>
<comment type="caution">
    <text evidence="5">The sequence shown here is derived from an EMBL/GenBank/DDBJ whole genome shotgun (WGS) entry which is preliminary data.</text>
</comment>
<sequence length="618" mass="64916">MPAVTLPALIEAAVDRWPAAPALDAPGTLLTFAEAEERANRLAHRLIARGAGPGDLVALLLPRSTDMVLAQLAVAKAGAAFLPVDPAYPEERTALMLRDAAPALTLDAKEVAGLLAAPAEDVPAHRPTDSNRTRPLDLDDPAYVIYTSGSTGRPKGVVVTHRGLAAFCAAEAAHYQVAPGDRALAFATPSFDASVLELCMSLPHGARLVVPRPGPLLGAELADTLRAERITHTLLPPAALATLPPGTPGTLPDLKTLIVGADACGAELVARWAPHHRMVNSYGPTEATVVATWSAPLAADGGAPPIGRPLPATGAYVLDARLRPVPDGVAGELWLTGPALARGYLGRPGLTASRFRADPFGPPGTRMYRTGDLVRRDSGGELHYLGRTDHQLKLRGHRIEAGEVEATLVRHPGVLDAVVSVREDEPGQPRLVAHLLRAPGAEPPAPAELRALAARVLPGYMVPSAFAVLDRFPVTENGKTDRAALPAPAPVEERTRPEYVAPRTPAEEALAAIWEETLQTAVGAEDDYFLLGGDSMRALLIASRANDAFGVTLTPRDVLASRTVAALAELVEEQVLSELEEAAYDAGPDPVHDDPGTPGDAYGPDSEDAAYGGHDHER</sequence>
<dbReference type="InterPro" id="IPR045851">
    <property type="entry name" value="AMP-bd_C_sf"/>
</dbReference>
<proteinExistence type="predicted"/>
<evidence type="ECO:0000313" key="5">
    <source>
        <dbReference type="EMBL" id="GHG60416.1"/>
    </source>
</evidence>
<dbReference type="PANTHER" id="PTHR45527">
    <property type="entry name" value="NONRIBOSOMAL PEPTIDE SYNTHETASE"/>
    <property type="match status" value="1"/>
</dbReference>
<dbReference type="NCBIfam" id="TIGR01733">
    <property type="entry name" value="AA-adenyl-dom"/>
    <property type="match status" value="1"/>
</dbReference>
<dbReference type="EMBL" id="BNBF01000016">
    <property type="protein sequence ID" value="GHG60416.1"/>
    <property type="molecule type" value="Genomic_DNA"/>
</dbReference>
<dbReference type="InterPro" id="IPR020845">
    <property type="entry name" value="AMP-binding_CS"/>
</dbReference>
<evidence type="ECO:0000256" key="1">
    <source>
        <dbReference type="ARBA" id="ARBA00022450"/>
    </source>
</evidence>
<organism evidence="5 6">
    <name type="scientific">Streptomyces capoamus</name>
    <dbReference type="NCBI Taxonomy" id="68183"/>
    <lineage>
        <taxon>Bacteria</taxon>
        <taxon>Bacillati</taxon>
        <taxon>Actinomycetota</taxon>
        <taxon>Actinomycetes</taxon>
        <taxon>Kitasatosporales</taxon>
        <taxon>Streptomycetaceae</taxon>
        <taxon>Streptomyces</taxon>
    </lineage>
</organism>
<dbReference type="Gene3D" id="3.30.300.30">
    <property type="match status" value="1"/>
</dbReference>
<dbReference type="PROSITE" id="PS00012">
    <property type="entry name" value="PHOSPHOPANTETHEINE"/>
    <property type="match status" value="1"/>
</dbReference>
<dbReference type="InterPro" id="IPR036736">
    <property type="entry name" value="ACP-like_sf"/>
</dbReference>
<dbReference type="PANTHER" id="PTHR45527:SF1">
    <property type="entry name" value="FATTY ACID SYNTHASE"/>
    <property type="match status" value="1"/>
</dbReference>
<dbReference type="GO" id="GO:0043041">
    <property type="term" value="P:amino acid activation for nonribosomal peptide biosynthetic process"/>
    <property type="evidence" value="ECO:0007669"/>
    <property type="project" value="TreeGrafter"/>
</dbReference>
<dbReference type="Pfam" id="PF00550">
    <property type="entry name" value="PP-binding"/>
    <property type="match status" value="1"/>
</dbReference>
<dbReference type="Gene3D" id="1.10.1200.10">
    <property type="entry name" value="ACP-like"/>
    <property type="match status" value="1"/>
</dbReference>
<reference evidence="6" key="1">
    <citation type="journal article" date="2019" name="Int. J. Syst. Evol. Microbiol.">
        <title>The Global Catalogue of Microorganisms (GCM) 10K type strain sequencing project: providing services to taxonomists for standard genome sequencing and annotation.</title>
        <authorList>
            <consortium name="The Broad Institute Genomics Platform"/>
            <consortium name="The Broad Institute Genome Sequencing Center for Infectious Disease"/>
            <person name="Wu L."/>
            <person name="Ma J."/>
        </authorList>
    </citation>
    <scope>NUCLEOTIDE SEQUENCE [LARGE SCALE GENOMIC DNA]</scope>
    <source>
        <strain evidence="6">JCM 4253</strain>
    </source>
</reference>
<protein>
    <recommendedName>
        <fullName evidence="4">Carrier domain-containing protein</fullName>
    </recommendedName>
</protein>
<dbReference type="Proteomes" id="UP000619355">
    <property type="component" value="Unassembled WGS sequence"/>
</dbReference>
<dbReference type="InterPro" id="IPR006162">
    <property type="entry name" value="Ppantetheine_attach_site"/>
</dbReference>
<dbReference type="SUPFAM" id="SSF56801">
    <property type="entry name" value="Acetyl-CoA synthetase-like"/>
    <property type="match status" value="1"/>
</dbReference>
<dbReference type="Pfam" id="PF13193">
    <property type="entry name" value="AMP-binding_C"/>
    <property type="match status" value="1"/>
</dbReference>
<dbReference type="InterPro" id="IPR009081">
    <property type="entry name" value="PP-bd_ACP"/>
</dbReference>
<evidence type="ECO:0000313" key="6">
    <source>
        <dbReference type="Proteomes" id="UP000619355"/>
    </source>
</evidence>
<dbReference type="PRINTS" id="PR00154">
    <property type="entry name" value="AMPBINDING"/>
</dbReference>
<dbReference type="InterPro" id="IPR010071">
    <property type="entry name" value="AA_adenyl_dom"/>
</dbReference>
<dbReference type="GO" id="GO:0031177">
    <property type="term" value="F:phosphopantetheine binding"/>
    <property type="evidence" value="ECO:0007669"/>
    <property type="project" value="TreeGrafter"/>
</dbReference>
<keyword evidence="6" id="KW-1185">Reference proteome</keyword>
<dbReference type="FunFam" id="3.40.50.980:FF:000001">
    <property type="entry name" value="Non-ribosomal peptide synthetase"/>
    <property type="match status" value="1"/>
</dbReference>
<dbReference type="Pfam" id="PF00501">
    <property type="entry name" value="AMP-binding"/>
    <property type="match status" value="1"/>
</dbReference>
<evidence type="ECO:0000256" key="2">
    <source>
        <dbReference type="ARBA" id="ARBA00022553"/>
    </source>
</evidence>